<gene>
    <name evidence="1" type="ORF">HEB94_002527</name>
</gene>
<name>A0A927MS64_9ACTN</name>
<protein>
    <submittedName>
        <fullName evidence="1">Uncharacterized protein</fullName>
    </submittedName>
</protein>
<sequence length="204" mass="23228">MSVRMPDGYASLPLIQRYVVWTVDRPGGQRYLRLLGSALREDVPDRDAFERALAEDAREVTDEDLGELLEFEWRGRLTAAWLIGLDQRTQFRRAIGRLLLASELAYAGQGYCFALARFGRPEDAEILVAYLDKYLQRTDCHCDQDRAIGALLHIDNKLGTNHANRFLARSGVWGQSAFANRDPLECRDRMAELCSFADRLMSGR</sequence>
<accession>A0A927MS64</accession>
<organism evidence="1 2">
    <name type="scientific">Actinopolymorpha pittospori</name>
    <dbReference type="NCBI Taxonomy" id="648752"/>
    <lineage>
        <taxon>Bacteria</taxon>
        <taxon>Bacillati</taxon>
        <taxon>Actinomycetota</taxon>
        <taxon>Actinomycetes</taxon>
        <taxon>Propionibacteriales</taxon>
        <taxon>Actinopolymorphaceae</taxon>
        <taxon>Actinopolymorpha</taxon>
    </lineage>
</organism>
<dbReference type="InterPro" id="IPR046042">
    <property type="entry name" value="DUF6000"/>
</dbReference>
<dbReference type="RefSeq" id="WP_192749962.1">
    <property type="nucleotide sequence ID" value="NZ_BAABJL010000139.1"/>
</dbReference>
<comment type="caution">
    <text evidence="1">The sequence shown here is derived from an EMBL/GenBank/DDBJ whole genome shotgun (WGS) entry which is preliminary data.</text>
</comment>
<evidence type="ECO:0000313" key="1">
    <source>
        <dbReference type="EMBL" id="MBE1605679.1"/>
    </source>
</evidence>
<dbReference type="EMBL" id="JADBEM010000001">
    <property type="protein sequence ID" value="MBE1605679.1"/>
    <property type="molecule type" value="Genomic_DNA"/>
</dbReference>
<dbReference type="Proteomes" id="UP000638648">
    <property type="component" value="Unassembled WGS sequence"/>
</dbReference>
<reference evidence="1" key="1">
    <citation type="submission" date="2020-10" db="EMBL/GenBank/DDBJ databases">
        <title>Sequencing the genomes of 1000 actinobacteria strains.</title>
        <authorList>
            <person name="Klenk H.-P."/>
        </authorList>
    </citation>
    <scope>NUCLEOTIDE SEQUENCE</scope>
    <source>
        <strain evidence="1">DSM 45354</strain>
    </source>
</reference>
<keyword evidence="2" id="KW-1185">Reference proteome</keyword>
<evidence type="ECO:0000313" key="2">
    <source>
        <dbReference type="Proteomes" id="UP000638648"/>
    </source>
</evidence>
<dbReference type="AlphaFoldDB" id="A0A927MS64"/>
<dbReference type="Pfam" id="PF19463">
    <property type="entry name" value="DUF6000"/>
    <property type="match status" value="1"/>
</dbReference>
<proteinExistence type="predicted"/>